<comment type="caution">
    <text evidence="1">The sequence shown here is derived from an EMBL/GenBank/DDBJ whole genome shotgun (WGS) entry which is preliminary data.</text>
</comment>
<protein>
    <submittedName>
        <fullName evidence="1">Uncharacterized protein</fullName>
    </submittedName>
</protein>
<dbReference type="AlphaFoldDB" id="A0A0F9YLU8"/>
<organism evidence="1 2">
    <name type="scientific">Candidatus Woesebacteria bacterium GW2011_GWC2_31_9</name>
    <dbReference type="NCBI Taxonomy" id="1618586"/>
    <lineage>
        <taxon>Bacteria</taxon>
        <taxon>Candidatus Woeseibacteriota</taxon>
    </lineage>
</organism>
<dbReference type="EMBL" id="LBOI01000001">
    <property type="protein sequence ID" value="KKP32243.1"/>
    <property type="molecule type" value="Genomic_DNA"/>
</dbReference>
<evidence type="ECO:0000313" key="1">
    <source>
        <dbReference type="EMBL" id="KKP32243.1"/>
    </source>
</evidence>
<proteinExistence type="predicted"/>
<gene>
    <name evidence="1" type="ORF">UR21_C0001G0039</name>
</gene>
<accession>A0A0F9YLU8</accession>
<dbReference type="Proteomes" id="UP000034803">
    <property type="component" value="Unassembled WGS sequence"/>
</dbReference>
<evidence type="ECO:0000313" key="2">
    <source>
        <dbReference type="Proteomes" id="UP000034803"/>
    </source>
</evidence>
<name>A0A0F9YLU8_9BACT</name>
<reference evidence="1 2" key="1">
    <citation type="journal article" date="2015" name="Nature">
        <title>rRNA introns, odd ribosomes, and small enigmatic genomes across a large radiation of phyla.</title>
        <authorList>
            <person name="Brown C.T."/>
            <person name="Hug L.A."/>
            <person name="Thomas B.C."/>
            <person name="Sharon I."/>
            <person name="Castelle C.J."/>
            <person name="Singh A."/>
            <person name="Wilkins M.J."/>
            <person name="Williams K.H."/>
            <person name="Banfield J.F."/>
        </authorList>
    </citation>
    <scope>NUCLEOTIDE SEQUENCE [LARGE SCALE GENOMIC DNA]</scope>
</reference>
<sequence length="225" mass="25036">MEDKQEGISRRNFLKVAGAGFIALLGYKLHEKFSNLETKPTFLEVNKGDPLPLKLSGKAELQYVGIDYHESDERLSGRLQIRMIDGKIVSPLPFEEGTSRIRKVGEVLDTTLYKVKKSSKLSDKFTVGVYPNAEPPITGLIRMDLPEDIELYGISVITAPIDYMKEGKLPVELNGNTYYSGVYGSSDRNLKFFGQGFAVGLLSEDTKKFEVLGYVNDARALDVVS</sequence>